<sequence>MTLQLAVMASGRGSNLQAVIEAIDAGRLDAHVVMVLANKADAYALTRAKERGIPAVFLDPKAYGTREDYDRAAAAQLRQAGAEALLLAGYMRIVTASLINAFAGRVLNIHPSLLPSFPGLHAQRQALDYGVRYSGCTVHFVDEGLDSGPIICQAVVPVEPGDTEATLAARILTEEHRILPEALQLIAQGRVTVTGRRVEIQPAQ</sequence>
<dbReference type="NCBIfam" id="TIGR00639">
    <property type="entry name" value="PurN"/>
    <property type="match status" value="1"/>
</dbReference>
<evidence type="ECO:0000256" key="5">
    <source>
        <dbReference type="ARBA" id="ARBA00047664"/>
    </source>
</evidence>
<dbReference type="SUPFAM" id="SSF53328">
    <property type="entry name" value="Formyltransferase"/>
    <property type="match status" value="1"/>
</dbReference>
<evidence type="ECO:0000256" key="3">
    <source>
        <dbReference type="ARBA" id="ARBA00022755"/>
    </source>
</evidence>
<feature type="domain" description="Formyl transferase N-terminal" evidence="7">
    <location>
        <begin position="4"/>
        <end position="183"/>
    </location>
</feature>
<dbReference type="CDD" id="cd08645">
    <property type="entry name" value="FMT_core_GART"/>
    <property type="match status" value="1"/>
</dbReference>
<feature type="active site" description="Proton donor" evidence="6">
    <location>
        <position position="110"/>
    </location>
</feature>
<dbReference type="GO" id="GO:0005737">
    <property type="term" value="C:cytoplasm"/>
    <property type="evidence" value="ECO:0007669"/>
    <property type="project" value="TreeGrafter"/>
</dbReference>
<evidence type="ECO:0000256" key="6">
    <source>
        <dbReference type="HAMAP-Rule" id="MF_01930"/>
    </source>
</evidence>
<organism evidence="8 9">
    <name type="scientific">Heliophilum fasciatum</name>
    <dbReference type="NCBI Taxonomy" id="35700"/>
    <lineage>
        <taxon>Bacteria</taxon>
        <taxon>Bacillati</taxon>
        <taxon>Bacillota</taxon>
        <taxon>Clostridia</taxon>
        <taxon>Eubacteriales</taxon>
        <taxon>Heliobacteriaceae</taxon>
        <taxon>Heliophilum</taxon>
    </lineage>
</organism>
<keyword evidence="9" id="KW-1185">Reference proteome</keyword>
<accession>A0A4R2RG69</accession>
<evidence type="ECO:0000313" key="8">
    <source>
        <dbReference type="EMBL" id="TCP62662.1"/>
    </source>
</evidence>
<dbReference type="Proteomes" id="UP000294813">
    <property type="component" value="Unassembled WGS sequence"/>
</dbReference>
<dbReference type="UniPathway" id="UPA00074">
    <property type="reaction ID" value="UER00126"/>
</dbReference>
<dbReference type="PANTHER" id="PTHR43369">
    <property type="entry name" value="PHOSPHORIBOSYLGLYCINAMIDE FORMYLTRANSFERASE"/>
    <property type="match status" value="1"/>
</dbReference>
<dbReference type="RefSeq" id="WP_131919704.1">
    <property type="nucleotide sequence ID" value="NZ_JAOQNU010000018.1"/>
</dbReference>
<name>A0A4R2RG69_9FIRM</name>
<comment type="similarity">
    <text evidence="4 6">Belongs to the GART family.</text>
</comment>
<keyword evidence="3 6" id="KW-0658">Purine biosynthesis</keyword>
<dbReference type="GO" id="GO:0006189">
    <property type="term" value="P:'de novo' IMP biosynthetic process"/>
    <property type="evidence" value="ECO:0007669"/>
    <property type="project" value="UniProtKB-UniRule"/>
</dbReference>
<feature type="site" description="Raises pKa of active site His" evidence="6">
    <location>
        <position position="146"/>
    </location>
</feature>
<dbReference type="GO" id="GO:0004644">
    <property type="term" value="F:phosphoribosylglycinamide formyltransferase activity"/>
    <property type="evidence" value="ECO:0007669"/>
    <property type="project" value="UniProtKB-UniRule"/>
</dbReference>
<feature type="binding site" evidence="6">
    <location>
        <position position="108"/>
    </location>
    <ligand>
        <name>(6R)-10-formyltetrahydrofolate</name>
        <dbReference type="ChEBI" id="CHEBI:195366"/>
    </ligand>
</feature>
<dbReference type="Pfam" id="PF00551">
    <property type="entry name" value="Formyl_trans_N"/>
    <property type="match status" value="1"/>
</dbReference>
<dbReference type="InterPro" id="IPR036477">
    <property type="entry name" value="Formyl_transf_N_sf"/>
</dbReference>
<dbReference type="PROSITE" id="PS00373">
    <property type="entry name" value="GART"/>
    <property type="match status" value="1"/>
</dbReference>
<feature type="binding site" evidence="6">
    <location>
        <begin position="13"/>
        <end position="15"/>
    </location>
    <ligand>
        <name>N(1)-(5-phospho-beta-D-ribosyl)glycinamide</name>
        <dbReference type="ChEBI" id="CHEBI:143788"/>
    </ligand>
</feature>
<evidence type="ECO:0000256" key="1">
    <source>
        <dbReference type="ARBA" id="ARBA00005054"/>
    </source>
</evidence>
<dbReference type="InterPro" id="IPR001555">
    <property type="entry name" value="GART_AS"/>
</dbReference>
<dbReference type="InterPro" id="IPR004607">
    <property type="entry name" value="GART"/>
</dbReference>
<proteinExistence type="inferred from homology"/>
<comment type="pathway">
    <text evidence="1 6">Purine metabolism; IMP biosynthesis via de novo pathway; N(2)-formyl-N(1)-(5-phospho-D-ribosyl)glycinamide from N(1)-(5-phospho-D-ribosyl)glycinamide (10-formyl THF route): step 1/1.</text>
</comment>
<reference evidence="8 9" key="1">
    <citation type="submission" date="2019-03" db="EMBL/GenBank/DDBJ databases">
        <title>Genomic Encyclopedia of Type Strains, Phase IV (KMG-IV): sequencing the most valuable type-strain genomes for metagenomic binning, comparative biology and taxonomic classification.</title>
        <authorList>
            <person name="Goeker M."/>
        </authorList>
    </citation>
    <scope>NUCLEOTIDE SEQUENCE [LARGE SCALE GENOMIC DNA]</scope>
    <source>
        <strain evidence="8 9">DSM 11170</strain>
    </source>
</reference>
<feature type="binding site" evidence="6">
    <location>
        <position position="66"/>
    </location>
    <ligand>
        <name>(6R)-10-formyltetrahydrofolate</name>
        <dbReference type="ChEBI" id="CHEBI:195366"/>
    </ligand>
</feature>
<evidence type="ECO:0000256" key="4">
    <source>
        <dbReference type="ARBA" id="ARBA00038440"/>
    </source>
</evidence>
<dbReference type="EMBL" id="SLXT01000019">
    <property type="protein sequence ID" value="TCP62662.1"/>
    <property type="molecule type" value="Genomic_DNA"/>
</dbReference>
<dbReference type="EC" id="2.1.2.2" evidence="6"/>
<comment type="catalytic activity">
    <reaction evidence="5 6">
        <text>N(1)-(5-phospho-beta-D-ribosyl)glycinamide + (6R)-10-formyltetrahydrofolate = N(2)-formyl-N(1)-(5-phospho-beta-D-ribosyl)glycinamide + (6S)-5,6,7,8-tetrahydrofolate + H(+)</text>
        <dbReference type="Rhea" id="RHEA:15053"/>
        <dbReference type="ChEBI" id="CHEBI:15378"/>
        <dbReference type="ChEBI" id="CHEBI:57453"/>
        <dbReference type="ChEBI" id="CHEBI:143788"/>
        <dbReference type="ChEBI" id="CHEBI:147286"/>
        <dbReference type="ChEBI" id="CHEBI:195366"/>
        <dbReference type="EC" id="2.1.2.2"/>
    </reaction>
</comment>
<protein>
    <recommendedName>
        <fullName evidence="6">Phosphoribosylglycinamide formyltransferase</fullName>
        <ecNumber evidence="6">2.1.2.2</ecNumber>
    </recommendedName>
    <alternativeName>
        <fullName evidence="6">5'-phosphoribosylglycinamide transformylase</fullName>
    </alternativeName>
    <alternativeName>
        <fullName evidence="6">GAR transformylase</fullName>
        <shortName evidence="6">GART</shortName>
    </alternativeName>
</protein>
<dbReference type="InterPro" id="IPR002376">
    <property type="entry name" value="Formyl_transf_N"/>
</dbReference>
<dbReference type="HAMAP" id="MF_01930">
    <property type="entry name" value="PurN"/>
    <property type="match status" value="1"/>
</dbReference>
<dbReference type="PANTHER" id="PTHR43369:SF2">
    <property type="entry name" value="PHOSPHORIBOSYLGLYCINAMIDE FORMYLTRANSFERASE"/>
    <property type="match status" value="1"/>
</dbReference>
<comment type="function">
    <text evidence="6">Catalyzes the transfer of a formyl group from 10-formyltetrahydrofolate to 5-phospho-ribosyl-glycinamide (GAR), producing 5-phospho-ribosyl-N-formylglycinamide (FGAR) and tetrahydrofolate.</text>
</comment>
<evidence type="ECO:0000256" key="2">
    <source>
        <dbReference type="ARBA" id="ARBA00022679"/>
    </source>
</evidence>
<evidence type="ECO:0000259" key="7">
    <source>
        <dbReference type="Pfam" id="PF00551"/>
    </source>
</evidence>
<comment type="caution">
    <text evidence="8">The sequence shown here is derived from an EMBL/GenBank/DDBJ whole genome shotgun (WGS) entry which is preliminary data.</text>
</comment>
<dbReference type="FunFam" id="3.40.50.170:FF:000007">
    <property type="entry name" value="Phosphoribosylglycinamide formyltransferase"/>
    <property type="match status" value="1"/>
</dbReference>
<feature type="binding site" evidence="6">
    <location>
        <begin position="91"/>
        <end position="94"/>
    </location>
    <ligand>
        <name>(6R)-10-formyltetrahydrofolate</name>
        <dbReference type="ChEBI" id="CHEBI:195366"/>
    </ligand>
</feature>
<dbReference type="OrthoDB" id="9806170at2"/>
<gene>
    <name evidence="6" type="primary">purN</name>
    <name evidence="8" type="ORF">EDD73_1199</name>
</gene>
<dbReference type="AlphaFoldDB" id="A0A4R2RG69"/>
<keyword evidence="2 6" id="KW-0808">Transferase</keyword>
<evidence type="ECO:0000313" key="9">
    <source>
        <dbReference type="Proteomes" id="UP000294813"/>
    </source>
</evidence>
<dbReference type="Gene3D" id="3.40.50.170">
    <property type="entry name" value="Formyl transferase, N-terminal domain"/>
    <property type="match status" value="1"/>
</dbReference>